<reference evidence="2 3" key="1">
    <citation type="submission" date="2018-10" db="EMBL/GenBank/DDBJ databases">
        <title>Effects of UV and annual dynamics of microbial communities in freshwater RAS systems.</title>
        <authorList>
            <person name="Bekkelund A.K."/>
            <person name="Hansen B.R."/>
            <person name="Stokken H."/>
            <person name="Eriksen B.F."/>
            <person name="Kashulin N.A."/>
        </authorList>
    </citation>
    <scope>NUCLEOTIDE SEQUENCE [LARGE SCALE GENOMIC DNA]</scope>
    <source>
        <strain evidence="2 3">BHSEK</strain>
    </source>
</reference>
<gene>
    <name evidence="2" type="ORF">D9M09_25865</name>
</gene>
<keyword evidence="3" id="KW-1185">Reference proteome</keyword>
<dbReference type="AlphaFoldDB" id="A0A3G2EG53"/>
<dbReference type="EMBL" id="CP033019">
    <property type="protein sequence ID" value="AYM78830.1"/>
    <property type="molecule type" value="Genomic_DNA"/>
</dbReference>
<feature type="signal peptide" evidence="1">
    <location>
        <begin position="1"/>
        <end position="32"/>
    </location>
</feature>
<evidence type="ECO:0008006" key="4">
    <source>
        <dbReference type="Google" id="ProtNLM"/>
    </source>
</evidence>
<accession>A0A3G2EG53</accession>
<name>A0A3G2EG53_9BURK</name>
<evidence type="ECO:0000313" key="3">
    <source>
        <dbReference type="Proteomes" id="UP000279594"/>
    </source>
</evidence>
<evidence type="ECO:0000313" key="2">
    <source>
        <dbReference type="EMBL" id="AYM78830.1"/>
    </source>
</evidence>
<evidence type="ECO:0000256" key="1">
    <source>
        <dbReference type="SAM" id="SignalP"/>
    </source>
</evidence>
<protein>
    <recommendedName>
        <fullName evidence="4">Glycine zipper 2TM domain-containing protein</fullName>
    </recommendedName>
</protein>
<proteinExistence type="predicted"/>
<organism evidence="2 3">
    <name type="scientific">Janthinobacterium agaricidamnosum</name>
    <dbReference type="NCBI Taxonomy" id="55508"/>
    <lineage>
        <taxon>Bacteria</taxon>
        <taxon>Pseudomonadati</taxon>
        <taxon>Pseudomonadota</taxon>
        <taxon>Betaproteobacteria</taxon>
        <taxon>Burkholderiales</taxon>
        <taxon>Oxalobacteraceae</taxon>
        <taxon>Janthinobacterium</taxon>
    </lineage>
</organism>
<feature type="chain" id="PRO_5018120755" description="Glycine zipper 2TM domain-containing protein" evidence="1">
    <location>
        <begin position="33"/>
        <end position="248"/>
    </location>
</feature>
<sequence>MIFPENNVKNLKQIAKPMVALLVVSSMLAGCAAPGGPGATGNTTTAGTEAGSGECNTAMLAGIGAVVGGLLGGGNNTVRGAALGASLGALACVALNYQSQQVKTSQQVQADYKVANKGKLPEQSTLVKYETGFTPSSVRPGQKAQTNSYIEVAAGTRDPNPLVEEELSLYKPNGDLIKTVRKVVSSNNGSGAYKGGFSIPMPEGVPQGIYPVRTALYLNSKRVGGQDVKLQIVQRQAPASDLQLARAY</sequence>
<dbReference type="Proteomes" id="UP000279594">
    <property type="component" value="Chromosome"/>
</dbReference>
<keyword evidence="1" id="KW-0732">Signal</keyword>